<dbReference type="Proteomes" id="UP000251960">
    <property type="component" value="Chromosome 8"/>
</dbReference>
<feature type="chain" id="PRO_5017921116" evidence="2">
    <location>
        <begin position="23"/>
        <end position="88"/>
    </location>
</feature>
<evidence type="ECO:0000256" key="1">
    <source>
        <dbReference type="SAM" id="MobiDB-lite"/>
    </source>
</evidence>
<feature type="compositionally biased region" description="Basic and acidic residues" evidence="1">
    <location>
        <begin position="71"/>
        <end position="88"/>
    </location>
</feature>
<organism evidence="3">
    <name type="scientific">Zea mays</name>
    <name type="common">Maize</name>
    <dbReference type="NCBI Taxonomy" id="4577"/>
    <lineage>
        <taxon>Eukaryota</taxon>
        <taxon>Viridiplantae</taxon>
        <taxon>Streptophyta</taxon>
        <taxon>Embryophyta</taxon>
        <taxon>Tracheophyta</taxon>
        <taxon>Spermatophyta</taxon>
        <taxon>Magnoliopsida</taxon>
        <taxon>Liliopsida</taxon>
        <taxon>Poales</taxon>
        <taxon>Poaceae</taxon>
        <taxon>PACMAD clade</taxon>
        <taxon>Panicoideae</taxon>
        <taxon>Andropogonodae</taxon>
        <taxon>Andropogoneae</taxon>
        <taxon>Tripsacinae</taxon>
        <taxon>Zea</taxon>
    </lineage>
</organism>
<keyword evidence="2" id="KW-0732">Signal</keyword>
<dbReference type="AlphaFoldDB" id="A0A3L6DPM6"/>
<protein>
    <submittedName>
        <fullName evidence="3">Uncharacterized protein</fullName>
    </submittedName>
</protein>
<evidence type="ECO:0000313" key="3">
    <source>
        <dbReference type="EMBL" id="PWZ10369.1"/>
    </source>
</evidence>
<reference evidence="3" key="1">
    <citation type="journal article" date="2018" name="Nat. Genet.">
        <title>Extensive intraspecific gene order and gene structural variations between Mo17 and other maize genomes.</title>
        <authorList>
            <person name="Sun S."/>
            <person name="Zhou Y."/>
            <person name="Chen J."/>
            <person name="Shi J."/>
            <person name="Zhao H."/>
            <person name="Zhao H."/>
            <person name="Song W."/>
            <person name="Zhang M."/>
            <person name="Cui Y."/>
            <person name="Dong X."/>
            <person name="Liu H."/>
            <person name="Ma X."/>
            <person name="Jiao Y."/>
            <person name="Wang B."/>
            <person name="Wei X."/>
            <person name="Stein J.C."/>
            <person name="Glaubitz J.C."/>
            <person name="Lu F."/>
            <person name="Yu G."/>
            <person name="Liang C."/>
            <person name="Fengler K."/>
            <person name="Li B."/>
            <person name="Rafalski A."/>
            <person name="Schnable P.S."/>
            <person name="Ware D.H."/>
            <person name="Buckler E.S."/>
            <person name="Lai J."/>
        </authorList>
    </citation>
    <scope>NUCLEOTIDE SEQUENCE [LARGE SCALE GENOMIC DNA]</scope>
    <source>
        <tissue evidence="3">Seedling</tissue>
    </source>
</reference>
<gene>
    <name evidence="3" type="ORF">Zm00014a_014908</name>
</gene>
<sequence>MTMGRWWRAFNGSAWIAAAAGGSLVVGGERGELSGVVLHREIVAALAAMAVGGYSGMDDSEEEATAAWARGGEEAPNRRAEGREAADL</sequence>
<accession>A0A3L6DPM6</accession>
<evidence type="ECO:0000256" key="2">
    <source>
        <dbReference type="SAM" id="SignalP"/>
    </source>
</evidence>
<feature type="signal peptide" evidence="2">
    <location>
        <begin position="1"/>
        <end position="22"/>
    </location>
</feature>
<name>A0A3L6DPM6_MAIZE</name>
<proteinExistence type="predicted"/>
<feature type="region of interest" description="Disordered" evidence="1">
    <location>
        <begin position="56"/>
        <end position="88"/>
    </location>
</feature>
<dbReference type="EMBL" id="NCVQ01000009">
    <property type="protein sequence ID" value="PWZ10369.1"/>
    <property type="molecule type" value="Genomic_DNA"/>
</dbReference>
<comment type="caution">
    <text evidence="3">The sequence shown here is derived from an EMBL/GenBank/DDBJ whole genome shotgun (WGS) entry which is preliminary data.</text>
</comment>